<comment type="caution">
    <text evidence="2">The sequence shown here is derived from an EMBL/GenBank/DDBJ whole genome shotgun (WGS) entry which is preliminary data.</text>
</comment>
<organism evidence="2 3">
    <name type="scientific">Lujinxingia litoralis</name>
    <dbReference type="NCBI Taxonomy" id="2211119"/>
    <lineage>
        <taxon>Bacteria</taxon>
        <taxon>Deltaproteobacteria</taxon>
        <taxon>Bradymonadales</taxon>
        <taxon>Lujinxingiaceae</taxon>
        <taxon>Lujinxingia</taxon>
    </lineage>
</organism>
<dbReference type="RefSeq" id="WP_111727996.1">
    <property type="nucleotide sequence ID" value="NZ_QHKO01000001.1"/>
</dbReference>
<accession>A0A328CAL6</accession>
<reference evidence="2 3" key="1">
    <citation type="submission" date="2018-05" db="EMBL/GenBank/DDBJ databases">
        <title>Lujinxingia marina gen. nov. sp. nov., a new facultative anaerobic member of the class Deltaproteobacteria, and proposal of Lujinxingaceae fam. nov.</title>
        <authorList>
            <person name="Li C.-M."/>
        </authorList>
    </citation>
    <scope>NUCLEOTIDE SEQUENCE [LARGE SCALE GENOMIC DNA]</scope>
    <source>
        <strain evidence="2 3">B210</strain>
    </source>
</reference>
<feature type="domain" description="PatA-like N-terminal" evidence="1">
    <location>
        <begin position="106"/>
        <end position="210"/>
    </location>
</feature>
<keyword evidence="3" id="KW-1185">Reference proteome</keyword>
<dbReference type="SUPFAM" id="SSF52172">
    <property type="entry name" value="CheY-like"/>
    <property type="match status" value="1"/>
</dbReference>
<dbReference type="Gene3D" id="3.40.50.2300">
    <property type="match status" value="1"/>
</dbReference>
<dbReference type="Pfam" id="PF14332">
    <property type="entry name" value="DUF4388"/>
    <property type="match status" value="1"/>
</dbReference>
<dbReference type="Proteomes" id="UP000249169">
    <property type="component" value="Unassembled WGS sequence"/>
</dbReference>
<sequence>MLQAGGFRVRGVLRGAVHEALVALARECPVVVEALEESELVEALEATVRQGLGERVVVITDAREVRLRVRLIEAGVAQVVARPLSSAELIARVARVRRLDSPAGLQGALKVVGLSDVLMLLHQQRASGELHVRGQTLQACIWMERGALLGARASQGLWGEKALFRALRVFDEEEGFFDFRDPRIKRGNLGLAHFEVLPALMLRGAQHADEFRALRASLPDGPLRASDGLTYSERCAEVFSILARDPERVWSVDALIDASSLLDLEVARQIHEAFKRQEVCCVQPPRHDPAGC</sequence>
<gene>
    <name evidence="2" type="ORF">DL240_01025</name>
</gene>
<evidence type="ECO:0000313" key="2">
    <source>
        <dbReference type="EMBL" id="RAL24824.1"/>
    </source>
</evidence>
<protein>
    <recommendedName>
        <fullName evidence="1">PatA-like N-terminal domain-containing protein</fullName>
    </recommendedName>
</protein>
<proteinExistence type="predicted"/>
<dbReference type="OrthoDB" id="5502006at2"/>
<evidence type="ECO:0000259" key="1">
    <source>
        <dbReference type="Pfam" id="PF14332"/>
    </source>
</evidence>
<name>A0A328CAL6_9DELT</name>
<dbReference type="AlphaFoldDB" id="A0A328CAL6"/>
<dbReference type="EMBL" id="QHKO01000001">
    <property type="protein sequence ID" value="RAL24824.1"/>
    <property type="molecule type" value="Genomic_DNA"/>
</dbReference>
<evidence type="ECO:0000313" key="3">
    <source>
        <dbReference type="Proteomes" id="UP000249169"/>
    </source>
</evidence>
<dbReference type="InterPro" id="IPR025497">
    <property type="entry name" value="PatA-like_N"/>
</dbReference>
<dbReference type="InterPro" id="IPR011006">
    <property type="entry name" value="CheY-like_superfamily"/>
</dbReference>